<feature type="transmembrane region" description="Helical" evidence="5">
    <location>
        <begin position="309"/>
        <end position="327"/>
    </location>
</feature>
<reference evidence="7 8" key="1">
    <citation type="journal article" date="2005" name="Int. J. Syst. Evol. Microbiol.">
        <title>Bacillus litoralis sp. nov., isolated from a tidal flat of the Yellow Sea in Korea.</title>
        <authorList>
            <person name="Yoon J.H."/>
            <person name="Oh T.K."/>
        </authorList>
    </citation>
    <scope>NUCLEOTIDE SEQUENCE [LARGE SCALE GENOMIC DNA]</scope>
    <source>
        <strain evidence="7 8">SW-211</strain>
    </source>
</reference>
<proteinExistence type="predicted"/>
<feature type="transmembrane region" description="Helical" evidence="5">
    <location>
        <begin position="334"/>
        <end position="356"/>
    </location>
</feature>
<dbReference type="Gene3D" id="3.30.750.24">
    <property type="entry name" value="STAS domain"/>
    <property type="match status" value="1"/>
</dbReference>
<feature type="transmembrane region" description="Helical" evidence="5">
    <location>
        <begin position="137"/>
        <end position="156"/>
    </location>
</feature>
<evidence type="ECO:0000256" key="2">
    <source>
        <dbReference type="ARBA" id="ARBA00022692"/>
    </source>
</evidence>
<dbReference type="InterPro" id="IPR018045">
    <property type="entry name" value="S04_transporter_CS"/>
</dbReference>
<dbReference type="EMBL" id="VOQF01000005">
    <property type="protein sequence ID" value="TXC91092.1"/>
    <property type="molecule type" value="Genomic_DNA"/>
</dbReference>
<evidence type="ECO:0000256" key="1">
    <source>
        <dbReference type="ARBA" id="ARBA00004141"/>
    </source>
</evidence>
<dbReference type="Pfam" id="PF01740">
    <property type="entry name" value="STAS"/>
    <property type="match status" value="1"/>
</dbReference>
<feature type="transmembrane region" description="Helical" evidence="5">
    <location>
        <begin position="162"/>
        <end position="179"/>
    </location>
</feature>
<evidence type="ECO:0000256" key="3">
    <source>
        <dbReference type="ARBA" id="ARBA00022989"/>
    </source>
</evidence>
<dbReference type="SUPFAM" id="SSF52091">
    <property type="entry name" value="SpoIIaa-like"/>
    <property type="match status" value="1"/>
</dbReference>
<evidence type="ECO:0000256" key="5">
    <source>
        <dbReference type="SAM" id="Phobius"/>
    </source>
</evidence>
<evidence type="ECO:0000313" key="7">
    <source>
        <dbReference type="EMBL" id="TXC91092.1"/>
    </source>
</evidence>
<dbReference type="PANTHER" id="PTHR43310:SF1">
    <property type="entry name" value="SULFATE TRANSPORTER YBAR-RELATED"/>
    <property type="match status" value="1"/>
</dbReference>
<evidence type="ECO:0000313" key="8">
    <source>
        <dbReference type="Proteomes" id="UP000321363"/>
    </source>
</evidence>
<keyword evidence="4 5" id="KW-0472">Membrane</keyword>
<keyword evidence="3 5" id="KW-1133">Transmembrane helix</keyword>
<evidence type="ECO:0000259" key="6">
    <source>
        <dbReference type="PROSITE" id="PS50801"/>
    </source>
</evidence>
<feature type="transmembrane region" description="Helical" evidence="5">
    <location>
        <begin position="237"/>
        <end position="257"/>
    </location>
</feature>
<sequence>MRVESHKKIKNVKGRVSFLDLSTIKYSWFGNIKGDVLAGIVVALALIPEAIAFSIIAGVDPMIGLYASFCIAVTIAFVGGRPGMISAATGATALLMVTLVADYGLQYLLAATILTGIIQIIMGVLKLGRLMKFVPRSVMTGFVNALAILIFTSQLPHFAGESWPMFAMVAGALAIIYILPRFTKVVPSPLVAIVVITLIAFMTGSGVRTVGDMGELTQALPLFLLPDIPLNFETLKIIFPYSLSIAIVGLVESLLTAQIVDDMTDTDSDKNKEARGQGIANIVSGFFGGMAGCAMIGQSVINVKSGGRGRLSALVAGVFLMVLILLLNDFLVQIPMAALVGVMIMVSIGTFDWTALKTLHKVPLTDTLVMVVTVITVIMTHDLSKGVLVGIILSAIFFAAKISKVKVTSLSSDGSSKKIYRVSGQLFFASVTDFVKEFNFKENVKEIDLDLTQAHLWDDSAVGAIDKVVIKYHQNGVKVNLIGLNSESNKLIEKIAVHNKPGGLNKVANH</sequence>
<dbReference type="GO" id="GO:0016020">
    <property type="term" value="C:membrane"/>
    <property type="evidence" value="ECO:0007669"/>
    <property type="project" value="UniProtKB-SubCell"/>
</dbReference>
<dbReference type="PROSITE" id="PS50801">
    <property type="entry name" value="STAS"/>
    <property type="match status" value="1"/>
</dbReference>
<name>A0A5C6W3Y6_9BACI</name>
<dbReference type="AlphaFoldDB" id="A0A5C6W3Y6"/>
<feature type="transmembrane region" description="Helical" evidence="5">
    <location>
        <begin position="63"/>
        <end position="79"/>
    </location>
</feature>
<feature type="domain" description="STAS" evidence="6">
    <location>
        <begin position="419"/>
        <end position="510"/>
    </location>
</feature>
<dbReference type="Proteomes" id="UP000321363">
    <property type="component" value="Unassembled WGS sequence"/>
</dbReference>
<gene>
    <name evidence="7" type="ORF">FS935_09315</name>
</gene>
<feature type="transmembrane region" description="Helical" evidence="5">
    <location>
        <begin position="368"/>
        <end position="400"/>
    </location>
</feature>
<comment type="subcellular location">
    <subcellularLocation>
        <location evidence="1">Membrane</location>
        <topology evidence="1">Multi-pass membrane protein</topology>
    </subcellularLocation>
</comment>
<organism evidence="7 8">
    <name type="scientific">Metabacillus litoralis</name>
    <dbReference type="NCBI Taxonomy" id="152268"/>
    <lineage>
        <taxon>Bacteria</taxon>
        <taxon>Bacillati</taxon>
        <taxon>Bacillota</taxon>
        <taxon>Bacilli</taxon>
        <taxon>Bacillales</taxon>
        <taxon>Bacillaceae</taxon>
        <taxon>Metabacillus</taxon>
    </lineage>
</organism>
<dbReference type="PROSITE" id="PS01130">
    <property type="entry name" value="SLC26A"/>
    <property type="match status" value="1"/>
</dbReference>
<accession>A0A5C6W3Y6</accession>
<dbReference type="OrthoDB" id="9771198at2"/>
<dbReference type="InterPro" id="IPR011547">
    <property type="entry name" value="SLC26A/SulP_dom"/>
</dbReference>
<comment type="caution">
    <text evidence="7">The sequence shown here is derived from an EMBL/GenBank/DDBJ whole genome shotgun (WGS) entry which is preliminary data.</text>
</comment>
<evidence type="ECO:0000256" key="4">
    <source>
        <dbReference type="ARBA" id="ARBA00023136"/>
    </source>
</evidence>
<dbReference type="InterPro" id="IPR036513">
    <property type="entry name" value="STAS_dom_sf"/>
</dbReference>
<keyword evidence="8" id="KW-1185">Reference proteome</keyword>
<dbReference type="Pfam" id="PF00916">
    <property type="entry name" value="Sulfate_transp"/>
    <property type="match status" value="2"/>
</dbReference>
<feature type="transmembrane region" description="Helical" evidence="5">
    <location>
        <begin position="107"/>
        <end position="125"/>
    </location>
</feature>
<feature type="transmembrane region" description="Helical" evidence="5">
    <location>
        <begin position="36"/>
        <end position="57"/>
    </location>
</feature>
<feature type="transmembrane region" description="Helical" evidence="5">
    <location>
        <begin position="278"/>
        <end position="297"/>
    </location>
</feature>
<dbReference type="PANTHER" id="PTHR43310">
    <property type="entry name" value="SULFATE TRANSPORTER YBAR-RELATED"/>
    <property type="match status" value="1"/>
</dbReference>
<dbReference type="CDD" id="cd07042">
    <property type="entry name" value="STAS_SulP_like_sulfate_transporter"/>
    <property type="match status" value="1"/>
</dbReference>
<protein>
    <submittedName>
        <fullName evidence="7">SulP family inorganic anion transporter</fullName>
    </submittedName>
</protein>
<feature type="transmembrane region" description="Helical" evidence="5">
    <location>
        <begin position="186"/>
        <end position="207"/>
    </location>
</feature>
<dbReference type="InterPro" id="IPR002645">
    <property type="entry name" value="STAS_dom"/>
</dbReference>
<dbReference type="GO" id="GO:0008271">
    <property type="term" value="F:secondary active sulfate transmembrane transporter activity"/>
    <property type="evidence" value="ECO:0007669"/>
    <property type="project" value="InterPro"/>
</dbReference>
<keyword evidence="2 5" id="KW-0812">Transmembrane</keyword>
<dbReference type="InterPro" id="IPR052706">
    <property type="entry name" value="Membrane-Transporter-like"/>
</dbReference>